<dbReference type="SMART" id="SM01130">
    <property type="entry name" value="DHDPS"/>
    <property type="match status" value="1"/>
</dbReference>
<dbReference type="InterPro" id="IPR002220">
    <property type="entry name" value="DapA-like"/>
</dbReference>
<keyword evidence="4" id="KW-1185">Reference proteome</keyword>
<dbReference type="EMBL" id="JAEAOA010001141">
    <property type="protein sequence ID" value="KAK3606755.1"/>
    <property type="molecule type" value="Genomic_DNA"/>
</dbReference>
<reference evidence="3" key="3">
    <citation type="submission" date="2023-05" db="EMBL/GenBank/DDBJ databases">
        <authorList>
            <person name="Smith C.H."/>
        </authorList>
    </citation>
    <scope>NUCLEOTIDE SEQUENCE</scope>
    <source>
        <strain evidence="3">CHS0354</strain>
        <tissue evidence="3">Mantle</tissue>
    </source>
</reference>
<dbReference type="InterPro" id="IPR013785">
    <property type="entry name" value="Aldolase_TIM"/>
</dbReference>
<sequence>MSKKWQGVFPAITTQISKNGTVNTEATCRHIECLIKSGISGLIVLGSLGENQTLTPEEKRAVISAAKETVNGRIPLLSGVAETSTAESCRFVADGEKAGLDGYMLMPPMIYCSHDPEETLVYYESVARATGLPIMIYNNPISYGHDVSSEMMKRLADRPNFTAVKESSGDTRRITELRRELGDRFQIFTGVDNLILESAVLGLDGWVAGAGIAFPEENQKLWDLTREGKWDKARELYAWFTPLLNLDVTPKLVQYIKLTVQEVGLGEEWVKPPRLPLAGEERKYVLNVIRKGYLGMCGHGTIGLVVTLQHCGLLSAGECRIETPVGIVSAVLNKDGSVSVDNVPAYRRTANMAVYLPEAGKTVHGDLAWGGNWFFICADHGQKLTLDNIPALTRLSRDIRHALNAMGCPEVDHIELTGPAHDKTAHGRNFVLCPGGAYDRSPCGTGTSAKVACLAAEGKLKPEEIWIQESITGSLFQASYRPHPQNKGHILPRIRGTAFVTAECEFILNEADPLCWGMPPTNLNLSPV</sequence>
<dbReference type="SUPFAM" id="SSF54506">
    <property type="entry name" value="Diaminopimelate epimerase-like"/>
    <property type="match status" value="1"/>
</dbReference>
<dbReference type="Gene3D" id="3.10.310.10">
    <property type="entry name" value="Diaminopimelate Epimerase, Chain A, domain 1"/>
    <property type="match status" value="1"/>
</dbReference>
<dbReference type="PANTHER" id="PTHR12128">
    <property type="entry name" value="DIHYDRODIPICOLINATE SYNTHASE"/>
    <property type="match status" value="1"/>
</dbReference>
<organism evidence="3 4">
    <name type="scientific">Potamilus streckersoni</name>
    <dbReference type="NCBI Taxonomy" id="2493646"/>
    <lineage>
        <taxon>Eukaryota</taxon>
        <taxon>Metazoa</taxon>
        <taxon>Spiralia</taxon>
        <taxon>Lophotrochozoa</taxon>
        <taxon>Mollusca</taxon>
        <taxon>Bivalvia</taxon>
        <taxon>Autobranchia</taxon>
        <taxon>Heteroconchia</taxon>
        <taxon>Palaeoheterodonta</taxon>
        <taxon>Unionida</taxon>
        <taxon>Unionoidea</taxon>
        <taxon>Unionidae</taxon>
        <taxon>Ambleminae</taxon>
        <taxon>Lampsilini</taxon>
        <taxon>Potamilus</taxon>
    </lineage>
</organism>
<dbReference type="GO" id="GO:0008840">
    <property type="term" value="F:4-hydroxy-tetrahydrodipicolinate synthase activity"/>
    <property type="evidence" value="ECO:0007669"/>
    <property type="project" value="TreeGrafter"/>
</dbReference>
<dbReference type="Pfam" id="PF00701">
    <property type="entry name" value="DHDPS"/>
    <property type="match status" value="1"/>
</dbReference>
<name>A0AAE0TAE2_9BIVA</name>
<proteinExistence type="inferred from homology"/>
<evidence type="ECO:0008006" key="5">
    <source>
        <dbReference type="Google" id="ProtNLM"/>
    </source>
</evidence>
<dbReference type="Gene3D" id="3.20.20.70">
    <property type="entry name" value="Aldolase class I"/>
    <property type="match status" value="1"/>
</dbReference>
<comment type="similarity">
    <text evidence="1">Belongs to the proline racemase family.</text>
</comment>
<reference evidence="3" key="1">
    <citation type="journal article" date="2021" name="Genome Biol. Evol.">
        <title>A High-Quality Reference Genome for a Parasitic Bivalve with Doubly Uniparental Inheritance (Bivalvia: Unionida).</title>
        <authorList>
            <person name="Smith C.H."/>
        </authorList>
    </citation>
    <scope>NUCLEOTIDE SEQUENCE</scope>
    <source>
        <strain evidence="3">CHS0354</strain>
    </source>
</reference>
<protein>
    <recommendedName>
        <fullName evidence="5">4-hydroxy-tetrahydrodipicolinate synthase</fullName>
    </recommendedName>
</protein>
<evidence type="ECO:0000313" key="3">
    <source>
        <dbReference type="EMBL" id="KAK3606755.1"/>
    </source>
</evidence>
<evidence type="ECO:0000256" key="1">
    <source>
        <dbReference type="ARBA" id="ARBA00007529"/>
    </source>
</evidence>
<dbReference type="Pfam" id="PF05544">
    <property type="entry name" value="Pro_racemase"/>
    <property type="match status" value="1"/>
</dbReference>
<comment type="subunit">
    <text evidence="2">Homotetramer.</text>
</comment>
<evidence type="ECO:0000313" key="4">
    <source>
        <dbReference type="Proteomes" id="UP001195483"/>
    </source>
</evidence>
<gene>
    <name evidence="3" type="ORF">CHS0354_018349</name>
</gene>
<dbReference type="PANTHER" id="PTHR12128:SF72">
    <property type="entry name" value="DIHYDRODIPICOLINATE SYNTHASE"/>
    <property type="match status" value="1"/>
</dbReference>
<dbReference type="SUPFAM" id="SSF51569">
    <property type="entry name" value="Aldolase"/>
    <property type="match status" value="1"/>
</dbReference>
<dbReference type="AlphaFoldDB" id="A0AAE0TAE2"/>
<accession>A0AAE0TAE2</accession>
<comment type="caution">
    <text evidence="3">The sequence shown here is derived from an EMBL/GenBank/DDBJ whole genome shotgun (WGS) entry which is preliminary data.</text>
</comment>
<dbReference type="CDD" id="cd00408">
    <property type="entry name" value="DHDPS-like"/>
    <property type="match status" value="1"/>
</dbReference>
<dbReference type="Proteomes" id="UP001195483">
    <property type="component" value="Unassembled WGS sequence"/>
</dbReference>
<reference evidence="3" key="2">
    <citation type="journal article" date="2021" name="Genome Biol. Evol.">
        <title>Developing a high-quality reference genome for a parasitic bivalve with doubly uniparental inheritance (Bivalvia: Unionida).</title>
        <authorList>
            <person name="Smith C.H."/>
        </authorList>
    </citation>
    <scope>NUCLEOTIDE SEQUENCE</scope>
    <source>
        <strain evidence="3">CHS0354</strain>
        <tissue evidence="3">Mantle</tissue>
    </source>
</reference>
<evidence type="ECO:0000256" key="2">
    <source>
        <dbReference type="ARBA" id="ARBA00011881"/>
    </source>
</evidence>
<dbReference type="PRINTS" id="PR00146">
    <property type="entry name" value="DHPICSNTHASE"/>
</dbReference>
<dbReference type="InterPro" id="IPR008794">
    <property type="entry name" value="Pro_racemase_fam"/>
</dbReference>